<dbReference type="Proteomes" id="UP001497680">
    <property type="component" value="Unassembled WGS sequence"/>
</dbReference>
<comment type="caution">
    <text evidence="1">The sequence shown here is derived from an EMBL/GenBank/DDBJ whole genome shotgun (WGS) entry which is preliminary data.</text>
</comment>
<protein>
    <submittedName>
        <fullName evidence="1">Uncharacterized protein</fullName>
    </submittedName>
</protein>
<proteinExistence type="predicted"/>
<evidence type="ECO:0000313" key="2">
    <source>
        <dbReference type="Proteomes" id="UP001497680"/>
    </source>
</evidence>
<gene>
    <name evidence="1" type="ORF">F4821DRAFT_237937</name>
</gene>
<accession>A0ACC0D1B0</accession>
<keyword evidence="2" id="KW-1185">Reference proteome</keyword>
<dbReference type="EMBL" id="MU394314">
    <property type="protein sequence ID" value="KAI6086537.1"/>
    <property type="molecule type" value="Genomic_DNA"/>
</dbReference>
<sequence>MYKLFTGQESELEVLYEPPQATPSRHDIYVVHGFYATKYSNYKTILEKWIVKSAKAVETPLSIKAFRFDINLILTYHGHQSLVRLAWTLRRSLLEVLDDVAAPALLGDEALKSQNALLPRCVSFVTHGLGAWIVREALASPAYQNPAYITSRLIFMDAPVTNSSAMGGLPDYSTYLKQMGDMYRITPADTQFEDCLKTCLLTIDRNFELFLTYSKCHERVENLLIWTNEESHSKSTWTDRILHFVPFYPIPWHLISLEKLHLLRPLSWNDTPQNFDRKQPQGTLRLPHNPNHGGSMSSASNESMSNTRTAPLSDLELIQDLDTTNRMATSYLQRGEFNNAETLYTRMHSILSALSKPCPPLKLLQVRLKIAYTKLCLGKYEETKNNLETIQQGINDAHPGTDAGKRLKTELDFDCRRRLAEVMLHAGRWKDAGTEFEKLRTQSGNTGRQSVDFKIIRDLALVYAYLGDYQKGRSYITQARSRLNSQGGSSIHRDREERLQLKHSVLGLVESTIDMLSGNYHRALKIVSKSLASLQATLGPRHFRTLEAANIKAWCLVLEGRFADGISDEYRKPLADAESLCVSTWRNLAKTLSGRHCLTLNSTECLVRIFICQGRLAEAIGTGELLHKNVTQSLGERHPQAISSKSQVAAAYLEQGNYRASRSFYEDIYAEAKKILGPNHPRSVKYRCELARACLYHGEIEKAFDIAIKGTTQLIALYGYNQLSASTLSTSPISMRELRGYIANKPNHQLHPDLIYGLQLLAEIELRKHRTKGLEGDLDIAEQTLKFLAENLSNSSGSASVLKAAVHYDLAIILQEGLPTSNRTSYESIGILEGVVRDRQRLLGDDHPDTLQAHRELSRSQLNQEISDTVNNTDDDIDGREYVSTVESIWTSLESRYGSQFHHTLHSRLWRWTMLSAFGGFQSHEIEEEAQSIGGILSNPEVLTERLIESIWMRNHIAKFLIKFDLLSPAQHLLNSVEQDIEKALKEDANKSLRRALERCTVVIEELKSVCREDIAK</sequence>
<reference evidence="1 2" key="1">
    <citation type="journal article" date="2022" name="New Phytol.">
        <title>Ecological generalism drives hyperdiversity of secondary metabolite gene clusters in xylarialean endophytes.</title>
        <authorList>
            <person name="Franco M.E.E."/>
            <person name="Wisecaver J.H."/>
            <person name="Arnold A.E."/>
            <person name="Ju Y.M."/>
            <person name="Slot J.C."/>
            <person name="Ahrendt S."/>
            <person name="Moore L.P."/>
            <person name="Eastman K.E."/>
            <person name="Scott K."/>
            <person name="Konkel Z."/>
            <person name="Mondo S.J."/>
            <person name="Kuo A."/>
            <person name="Hayes R.D."/>
            <person name="Haridas S."/>
            <person name="Andreopoulos B."/>
            <person name="Riley R."/>
            <person name="LaButti K."/>
            <person name="Pangilinan J."/>
            <person name="Lipzen A."/>
            <person name="Amirebrahimi M."/>
            <person name="Yan J."/>
            <person name="Adam C."/>
            <person name="Keymanesh K."/>
            <person name="Ng V."/>
            <person name="Louie K."/>
            <person name="Northen T."/>
            <person name="Drula E."/>
            <person name="Henrissat B."/>
            <person name="Hsieh H.M."/>
            <person name="Youens-Clark K."/>
            <person name="Lutzoni F."/>
            <person name="Miadlikowska J."/>
            <person name="Eastwood D.C."/>
            <person name="Hamelin R.C."/>
            <person name="Grigoriev I.V."/>
            <person name="U'Ren J.M."/>
        </authorList>
    </citation>
    <scope>NUCLEOTIDE SEQUENCE [LARGE SCALE GENOMIC DNA]</scope>
    <source>
        <strain evidence="1 2">ER1909</strain>
    </source>
</reference>
<name>A0ACC0D1B0_9PEZI</name>
<evidence type="ECO:0000313" key="1">
    <source>
        <dbReference type="EMBL" id="KAI6086537.1"/>
    </source>
</evidence>
<organism evidence="1 2">
    <name type="scientific">Hypoxylon rubiginosum</name>
    <dbReference type="NCBI Taxonomy" id="110542"/>
    <lineage>
        <taxon>Eukaryota</taxon>
        <taxon>Fungi</taxon>
        <taxon>Dikarya</taxon>
        <taxon>Ascomycota</taxon>
        <taxon>Pezizomycotina</taxon>
        <taxon>Sordariomycetes</taxon>
        <taxon>Xylariomycetidae</taxon>
        <taxon>Xylariales</taxon>
        <taxon>Hypoxylaceae</taxon>
        <taxon>Hypoxylon</taxon>
    </lineage>
</organism>